<keyword evidence="2" id="KW-1133">Transmembrane helix</keyword>
<feature type="transmembrane region" description="Helical" evidence="2">
    <location>
        <begin position="36"/>
        <end position="58"/>
    </location>
</feature>
<keyword evidence="2" id="KW-0472">Membrane</keyword>
<keyword evidence="4" id="KW-1185">Reference proteome</keyword>
<feature type="transmembrane region" description="Helical" evidence="2">
    <location>
        <begin position="118"/>
        <end position="141"/>
    </location>
</feature>
<reference evidence="3 4" key="1">
    <citation type="journal article" date="2015" name="Environ. Microbiol.">
        <title>Metagenome sequence of Elaphomyces granulatus from sporocarp tissue reveals Ascomycota ectomycorrhizal fingerprints of genome expansion and a Proteobacteria-rich microbiome.</title>
        <authorList>
            <person name="Quandt C.A."/>
            <person name="Kohler A."/>
            <person name="Hesse C.N."/>
            <person name="Sharpton T.J."/>
            <person name="Martin F."/>
            <person name="Spatafora J.W."/>
        </authorList>
    </citation>
    <scope>NUCLEOTIDE SEQUENCE [LARGE SCALE GENOMIC DNA]</scope>
    <source>
        <strain evidence="3 4">OSC145934</strain>
    </source>
</reference>
<comment type="caution">
    <text evidence="3">The sequence shown here is derived from an EMBL/GenBank/DDBJ whole genome shotgun (WGS) entry which is preliminary data.</text>
</comment>
<keyword evidence="2" id="KW-0812">Transmembrane</keyword>
<evidence type="ECO:0000256" key="2">
    <source>
        <dbReference type="SAM" id="Phobius"/>
    </source>
</evidence>
<evidence type="ECO:0008006" key="5">
    <source>
        <dbReference type="Google" id="ProtNLM"/>
    </source>
</evidence>
<gene>
    <name evidence="3" type="ORF">Egran_04341</name>
</gene>
<evidence type="ECO:0000313" key="3">
    <source>
        <dbReference type="EMBL" id="OXV07896.1"/>
    </source>
</evidence>
<evidence type="ECO:0000256" key="1">
    <source>
        <dbReference type="SAM" id="MobiDB-lite"/>
    </source>
</evidence>
<sequence length="237" mass="25650">MAPRSSSPSSSNPSYASDEQESTYLTRTRILHQIRLGIAILILAVAAAVVGCEGAPLYHYNQTASFERLWLTLWPLNLDVRQTNALLACGSVIAFQALVYIIVALLPSPHPRTKPLNFLATITAGAGLVTAVVGVIFAVYLPSATYPSGFTQNETIHSWTCKWRTLEANNVTGQDGRPLHAPAGFSRDCIETRVGFVLLGLLIGIEAIMGAASAAGWFLERTVSKQRRVEQVELGKN</sequence>
<protein>
    <recommendedName>
        <fullName evidence="5">MARVEL domain-containing protein</fullName>
    </recommendedName>
</protein>
<feature type="compositionally biased region" description="Low complexity" evidence="1">
    <location>
        <begin position="1"/>
        <end position="17"/>
    </location>
</feature>
<proteinExistence type="predicted"/>
<feature type="region of interest" description="Disordered" evidence="1">
    <location>
        <begin position="1"/>
        <end position="20"/>
    </location>
</feature>
<organism evidence="3 4">
    <name type="scientific">Elaphomyces granulatus</name>
    <dbReference type="NCBI Taxonomy" id="519963"/>
    <lineage>
        <taxon>Eukaryota</taxon>
        <taxon>Fungi</taxon>
        <taxon>Dikarya</taxon>
        <taxon>Ascomycota</taxon>
        <taxon>Pezizomycotina</taxon>
        <taxon>Eurotiomycetes</taxon>
        <taxon>Eurotiomycetidae</taxon>
        <taxon>Eurotiales</taxon>
        <taxon>Elaphomycetaceae</taxon>
        <taxon>Elaphomyces</taxon>
    </lineage>
</organism>
<feature type="transmembrane region" description="Helical" evidence="2">
    <location>
        <begin position="194"/>
        <end position="219"/>
    </location>
</feature>
<evidence type="ECO:0000313" key="4">
    <source>
        <dbReference type="Proteomes" id="UP000243515"/>
    </source>
</evidence>
<dbReference type="AlphaFoldDB" id="A0A232LUV3"/>
<feature type="transmembrane region" description="Helical" evidence="2">
    <location>
        <begin position="85"/>
        <end position="106"/>
    </location>
</feature>
<accession>A0A232LUV3</accession>
<name>A0A232LUV3_9EURO</name>
<dbReference type="Proteomes" id="UP000243515">
    <property type="component" value="Unassembled WGS sequence"/>
</dbReference>
<dbReference type="EMBL" id="NPHW01004459">
    <property type="protein sequence ID" value="OXV07896.1"/>
    <property type="molecule type" value="Genomic_DNA"/>
</dbReference>
<dbReference type="OrthoDB" id="3890746at2759"/>